<proteinExistence type="predicted"/>
<dbReference type="Proteomes" id="UP000019095">
    <property type="component" value="Chromosome"/>
</dbReference>
<dbReference type="CDD" id="cd00431">
    <property type="entry name" value="cysteine_hydrolases"/>
    <property type="match status" value="1"/>
</dbReference>
<keyword evidence="4" id="KW-1185">Reference proteome</keyword>
<protein>
    <submittedName>
        <fullName evidence="3">Isochorismatase domain-containing protein</fullName>
    </submittedName>
</protein>
<dbReference type="RefSeq" id="WP_025374163.1">
    <property type="nucleotide sequence ID" value="NZ_CP003915.1"/>
</dbReference>
<evidence type="ECO:0000313" key="3">
    <source>
        <dbReference type="EMBL" id="AHG65477.1"/>
    </source>
</evidence>
<feature type="domain" description="Isochorismatase-like" evidence="2">
    <location>
        <begin position="13"/>
        <end position="170"/>
    </location>
</feature>
<dbReference type="InterPro" id="IPR000868">
    <property type="entry name" value="Isochorismatase-like_dom"/>
</dbReference>
<dbReference type="EMBL" id="CP003915">
    <property type="protein sequence ID" value="AHG65477.1"/>
    <property type="molecule type" value="Genomic_DNA"/>
</dbReference>
<dbReference type="PANTHER" id="PTHR43540">
    <property type="entry name" value="PEROXYUREIDOACRYLATE/UREIDOACRYLATE AMIDOHYDROLASE-RELATED"/>
    <property type="match status" value="1"/>
</dbReference>
<dbReference type="HOGENOM" id="CLU_068979_8_3_4"/>
<accession>W0PI48</accession>
<organism evidence="3 4">
    <name type="scientific">Advenella mimigardefordensis (strain DSM 17166 / LMG 22922 / DPN7)</name>
    <dbReference type="NCBI Taxonomy" id="1247726"/>
    <lineage>
        <taxon>Bacteria</taxon>
        <taxon>Pseudomonadati</taxon>
        <taxon>Pseudomonadota</taxon>
        <taxon>Betaproteobacteria</taxon>
        <taxon>Burkholderiales</taxon>
        <taxon>Alcaligenaceae</taxon>
    </lineage>
</organism>
<dbReference type="GO" id="GO:0016787">
    <property type="term" value="F:hydrolase activity"/>
    <property type="evidence" value="ECO:0007669"/>
    <property type="project" value="UniProtKB-KW"/>
</dbReference>
<dbReference type="eggNOG" id="COG1335">
    <property type="taxonomic scope" value="Bacteria"/>
</dbReference>
<sequence length="220" mass="23919">MPIVIDQMNPETTALIVVDMQNDFIAPGAPLETRMGTELVPRLKKLIDHARNSGMSVIFTTHAHRRNGCDMGLFGEIHPPIQDRIGLVDDSPGIDIYPDVAPQGDEVVIKKHRYSAFFGTDLDIILRTGKIETVIVTGVTTENCCHATARDAMFNGYRVAFISDATGTYDYPDVGFGAIAAQEVHRVTLSVLGVSTAHVMTTDELINKTALSAADHTVVK</sequence>
<dbReference type="Pfam" id="PF00857">
    <property type="entry name" value="Isochorismatase"/>
    <property type="match status" value="1"/>
</dbReference>
<dbReference type="PANTHER" id="PTHR43540:SF6">
    <property type="entry name" value="ISOCHORISMATASE-LIKE DOMAIN-CONTAINING PROTEIN"/>
    <property type="match status" value="1"/>
</dbReference>
<dbReference type="OrthoDB" id="5360912at2"/>
<evidence type="ECO:0000313" key="4">
    <source>
        <dbReference type="Proteomes" id="UP000019095"/>
    </source>
</evidence>
<evidence type="ECO:0000256" key="1">
    <source>
        <dbReference type="ARBA" id="ARBA00022801"/>
    </source>
</evidence>
<reference evidence="3 4" key="1">
    <citation type="journal article" date="2014" name="Microbiology">
        <title>Unravelling the complete genome sequence of Advenella mimigardefordensis strain DPN7T and novel insights in the catabolism of the xenobiotic polythioester precursor 3,3'-dithiodipropionate.</title>
        <authorList>
            <person name="Wubbeler J.H."/>
            <person name="Hiessl S."/>
            <person name="Schuldes J."/>
            <person name="Thurmer A."/>
            <person name="Daniel R."/>
            <person name="Steinbuchel A."/>
        </authorList>
    </citation>
    <scope>NUCLEOTIDE SEQUENCE [LARGE SCALE GENOMIC DNA]</scope>
    <source>
        <strain evidence="4">DSM 17166 / LMG 22922 / DPN7</strain>
    </source>
</reference>
<evidence type="ECO:0000259" key="2">
    <source>
        <dbReference type="Pfam" id="PF00857"/>
    </source>
</evidence>
<dbReference type="Gene3D" id="3.40.50.850">
    <property type="entry name" value="Isochorismatase-like"/>
    <property type="match status" value="1"/>
</dbReference>
<dbReference type="AlphaFoldDB" id="W0PI48"/>
<dbReference type="STRING" id="1247726.MIM_c34160"/>
<dbReference type="SUPFAM" id="SSF52499">
    <property type="entry name" value="Isochorismatase-like hydrolases"/>
    <property type="match status" value="1"/>
</dbReference>
<keyword evidence="1" id="KW-0378">Hydrolase</keyword>
<dbReference type="InterPro" id="IPR036380">
    <property type="entry name" value="Isochorismatase-like_sf"/>
</dbReference>
<name>W0PI48_ADVMD</name>
<dbReference type="InterPro" id="IPR050272">
    <property type="entry name" value="Isochorismatase-like_hydrls"/>
</dbReference>
<gene>
    <name evidence="3" type="ORF">MIM_c34160</name>
</gene>
<dbReference type="KEGG" id="amim:MIM_c34160"/>
<dbReference type="PATRIC" id="fig|1247726.3.peg.3779"/>